<evidence type="ECO:0000256" key="1">
    <source>
        <dbReference type="ARBA" id="ARBA00007870"/>
    </source>
</evidence>
<dbReference type="SUPFAM" id="SSF48179">
    <property type="entry name" value="6-phosphogluconate dehydrogenase C-terminal domain-like"/>
    <property type="match status" value="1"/>
</dbReference>
<comment type="caution">
    <text evidence="7">The sequence shown here is derived from an EMBL/GenBank/DDBJ whole genome shotgun (WGS) entry which is preliminary data.</text>
</comment>
<keyword evidence="8" id="KW-1185">Reference proteome</keyword>
<evidence type="ECO:0000313" key="8">
    <source>
        <dbReference type="Proteomes" id="UP000030401"/>
    </source>
</evidence>
<evidence type="ECO:0000256" key="2">
    <source>
        <dbReference type="ARBA" id="ARBA00022857"/>
    </source>
</evidence>
<dbReference type="EC" id="1.1.1.169" evidence="4"/>
<dbReference type="UniPathway" id="UPA00028">
    <property type="reaction ID" value="UER00004"/>
</dbReference>
<comment type="pathway">
    <text evidence="4">Cofactor biosynthesis; (R)-pantothenate biosynthesis; (R)-pantoate from 3-methyl-2-oxobutanoate: step 2/2.</text>
</comment>
<dbReference type="Proteomes" id="UP000030401">
    <property type="component" value="Unassembled WGS sequence"/>
</dbReference>
<sequence>MKITIIGAGALGGYFGARLDQAGHHVQFYVRPRRAKQLEECGLTVYSPHGNYTIDLPHVVQHVKEIQKVDLVLLTVKGYHLTDVMPQLKWLVNKGAKVLPLLNGIEHIYTLQEELGKENVLGGLAFIIATLDDRGHVVHSSQEHNLYFGALHPSQEPLCTALSKVWKDSNMDALYRDNIRYDMWEKYMFITAFSGITTVGDFPIETVKKVPATLMATKRVLEEMKMLANAYNIPITEETVQANMSKMLSFSDDATSSMHQDKRKGLMLEVDHLQGGALRLADSVRMEMPHIYMMYGILKAYENNKKITTT</sequence>
<dbReference type="InterPro" id="IPR013328">
    <property type="entry name" value="6PGD_dom2"/>
</dbReference>
<dbReference type="GO" id="GO:0008677">
    <property type="term" value="F:2-dehydropantoate 2-reductase activity"/>
    <property type="evidence" value="ECO:0007669"/>
    <property type="project" value="UniProtKB-EC"/>
</dbReference>
<dbReference type="NCBIfam" id="TIGR00745">
    <property type="entry name" value="apbA_panE"/>
    <property type="match status" value="1"/>
</dbReference>
<dbReference type="InterPro" id="IPR051402">
    <property type="entry name" value="KPR-Related"/>
</dbReference>
<dbReference type="GO" id="GO:0015940">
    <property type="term" value="P:pantothenate biosynthetic process"/>
    <property type="evidence" value="ECO:0007669"/>
    <property type="project" value="UniProtKB-UniPathway"/>
</dbReference>
<comment type="function">
    <text evidence="4">Catalyzes the NADPH-dependent reduction of ketopantoate into pantoic acid.</text>
</comment>
<comment type="similarity">
    <text evidence="1 4">Belongs to the ketopantoate reductase family.</text>
</comment>
<organism evidence="7 8">
    <name type="scientific">Pontibacillus litoralis JSM 072002</name>
    <dbReference type="NCBI Taxonomy" id="1385512"/>
    <lineage>
        <taxon>Bacteria</taxon>
        <taxon>Bacillati</taxon>
        <taxon>Bacillota</taxon>
        <taxon>Bacilli</taxon>
        <taxon>Bacillales</taxon>
        <taxon>Bacillaceae</taxon>
        <taxon>Pontibacillus</taxon>
    </lineage>
</organism>
<dbReference type="OrthoDB" id="9793586at2"/>
<evidence type="ECO:0000256" key="3">
    <source>
        <dbReference type="ARBA" id="ARBA00023002"/>
    </source>
</evidence>
<evidence type="ECO:0000259" key="5">
    <source>
        <dbReference type="Pfam" id="PF02558"/>
    </source>
</evidence>
<dbReference type="RefSeq" id="WP_036835755.1">
    <property type="nucleotide sequence ID" value="NZ_AVPG01000026.1"/>
</dbReference>
<dbReference type="Gene3D" id="1.10.1040.10">
    <property type="entry name" value="N-(1-d-carboxylethyl)-l-norvaline Dehydrogenase, domain 2"/>
    <property type="match status" value="1"/>
</dbReference>
<feature type="domain" description="Ketopantoate reductase N-terminal" evidence="5">
    <location>
        <begin position="3"/>
        <end position="151"/>
    </location>
</feature>
<accession>A0A0A5G234</accession>
<keyword evidence="4" id="KW-0566">Pantothenate biosynthesis</keyword>
<evidence type="ECO:0000256" key="4">
    <source>
        <dbReference type="RuleBase" id="RU362068"/>
    </source>
</evidence>
<gene>
    <name evidence="7" type="ORF">N784_10130</name>
</gene>
<protein>
    <recommendedName>
        <fullName evidence="4">2-dehydropantoate 2-reductase</fullName>
        <ecNumber evidence="4">1.1.1.169</ecNumber>
    </recommendedName>
    <alternativeName>
        <fullName evidence="4">Ketopantoate reductase</fullName>
    </alternativeName>
</protein>
<reference evidence="7 8" key="1">
    <citation type="submission" date="2013-08" db="EMBL/GenBank/DDBJ databases">
        <authorList>
            <person name="Huang J."/>
            <person name="Wang G."/>
        </authorList>
    </citation>
    <scope>NUCLEOTIDE SEQUENCE [LARGE SCALE GENOMIC DNA]</scope>
    <source>
        <strain evidence="7 8">JSM 072002</strain>
    </source>
</reference>
<dbReference type="InterPro" id="IPR013332">
    <property type="entry name" value="KPR_N"/>
</dbReference>
<dbReference type="SUPFAM" id="SSF51735">
    <property type="entry name" value="NAD(P)-binding Rossmann-fold domains"/>
    <property type="match status" value="1"/>
</dbReference>
<dbReference type="Pfam" id="PF08546">
    <property type="entry name" value="ApbA_C"/>
    <property type="match status" value="1"/>
</dbReference>
<name>A0A0A5G234_9BACI</name>
<feature type="domain" description="Ketopantoate reductase C-terminal" evidence="6">
    <location>
        <begin position="178"/>
        <end position="302"/>
    </location>
</feature>
<dbReference type="EMBL" id="AVPG01000026">
    <property type="protein sequence ID" value="KGX85135.1"/>
    <property type="molecule type" value="Genomic_DNA"/>
</dbReference>
<keyword evidence="3 4" id="KW-0560">Oxidoreductase</keyword>
<dbReference type="InterPro" id="IPR003710">
    <property type="entry name" value="ApbA"/>
</dbReference>
<dbReference type="InterPro" id="IPR013752">
    <property type="entry name" value="KPA_reductase"/>
</dbReference>
<evidence type="ECO:0000259" key="6">
    <source>
        <dbReference type="Pfam" id="PF08546"/>
    </source>
</evidence>
<dbReference type="eggNOG" id="COG1893">
    <property type="taxonomic scope" value="Bacteria"/>
</dbReference>
<dbReference type="STRING" id="1385512.N784_10130"/>
<dbReference type="InterPro" id="IPR008927">
    <property type="entry name" value="6-PGluconate_DH-like_C_sf"/>
</dbReference>
<evidence type="ECO:0000313" key="7">
    <source>
        <dbReference type="EMBL" id="KGX85135.1"/>
    </source>
</evidence>
<comment type="catalytic activity">
    <reaction evidence="4">
        <text>(R)-pantoate + NADP(+) = 2-dehydropantoate + NADPH + H(+)</text>
        <dbReference type="Rhea" id="RHEA:16233"/>
        <dbReference type="ChEBI" id="CHEBI:11561"/>
        <dbReference type="ChEBI" id="CHEBI:15378"/>
        <dbReference type="ChEBI" id="CHEBI:15980"/>
        <dbReference type="ChEBI" id="CHEBI:57783"/>
        <dbReference type="ChEBI" id="CHEBI:58349"/>
        <dbReference type="EC" id="1.1.1.169"/>
    </reaction>
</comment>
<keyword evidence="2 4" id="KW-0521">NADP</keyword>
<proteinExistence type="inferred from homology"/>
<dbReference type="PANTHER" id="PTHR21708">
    <property type="entry name" value="PROBABLE 2-DEHYDROPANTOATE 2-REDUCTASE"/>
    <property type="match status" value="1"/>
</dbReference>
<dbReference type="Gene3D" id="3.40.50.720">
    <property type="entry name" value="NAD(P)-binding Rossmann-like Domain"/>
    <property type="match status" value="1"/>
</dbReference>
<dbReference type="GO" id="GO:0005737">
    <property type="term" value="C:cytoplasm"/>
    <property type="evidence" value="ECO:0007669"/>
    <property type="project" value="TreeGrafter"/>
</dbReference>
<dbReference type="FunFam" id="1.10.1040.10:FF:000017">
    <property type="entry name" value="2-dehydropantoate 2-reductase"/>
    <property type="match status" value="1"/>
</dbReference>
<dbReference type="InterPro" id="IPR036291">
    <property type="entry name" value="NAD(P)-bd_dom_sf"/>
</dbReference>
<dbReference type="Pfam" id="PF02558">
    <property type="entry name" value="ApbA"/>
    <property type="match status" value="1"/>
</dbReference>
<dbReference type="FunFam" id="3.40.50.720:FF:000307">
    <property type="entry name" value="2-dehydropantoate 2-reductase"/>
    <property type="match status" value="1"/>
</dbReference>
<dbReference type="AlphaFoldDB" id="A0A0A5G234"/>
<dbReference type="PANTHER" id="PTHR21708:SF26">
    <property type="entry name" value="2-DEHYDROPANTOATE 2-REDUCTASE"/>
    <property type="match status" value="1"/>
</dbReference>